<feature type="region of interest" description="Disordered" evidence="2">
    <location>
        <begin position="626"/>
        <end position="768"/>
    </location>
</feature>
<accession>U6G9U9</accession>
<feature type="region of interest" description="Disordered" evidence="2">
    <location>
        <begin position="869"/>
        <end position="888"/>
    </location>
</feature>
<feature type="coiled-coil region" evidence="1">
    <location>
        <begin position="136"/>
        <end position="170"/>
    </location>
</feature>
<evidence type="ECO:0000256" key="2">
    <source>
        <dbReference type="SAM" id="MobiDB-lite"/>
    </source>
</evidence>
<dbReference type="AlphaFoldDB" id="U6G9U9"/>
<keyword evidence="1" id="KW-0175">Coiled coil</keyword>
<evidence type="ECO:0000256" key="1">
    <source>
        <dbReference type="SAM" id="Coils"/>
    </source>
</evidence>
<reference evidence="3" key="1">
    <citation type="submission" date="2013-10" db="EMBL/GenBank/DDBJ databases">
        <title>Genomic analysis of the causative agents of coccidiosis in chickens.</title>
        <authorList>
            <person name="Reid A.J."/>
            <person name="Blake D."/>
            <person name="Billington K."/>
            <person name="Browne H."/>
            <person name="Dunn M."/>
            <person name="Hung S."/>
            <person name="Kawahara F."/>
            <person name="Miranda-Saavedra D."/>
            <person name="Mourier T."/>
            <person name="Nagra H."/>
            <person name="Otto T.D."/>
            <person name="Rawlings N."/>
            <person name="Sanchez A."/>
            <person name="Sanders M."/>
            <person name="Subramaniam C."/>
            <person name="Tay Y."/>
            <person name="Dear P."/>
            <person name="Doerig C."/>
            <person name="Gruber A."/>
            <person name="Parkinson J."/>
            <person name="Shirley M."/>
            <person name="Wan K.L."/>
            <person name="Berriman M."/>
            <person name="Tomley F."/>
            <person name="Pain A."/>
        </authorList>
    </citation>
    <scope>NUCLEOTIDE SEQUENCE</scope>
    <source>
        <strain evidence="3">Houghton</strain>
    </source>
</reference>
<evidence type="ECO:0000313" key="4">
    <source>
        <dbReference type="Proteomes" id="UP000018050"/>
    </source>
</evidence>
<feature type="region of interest" description="Disordered" evidence="2">
    <location>
        <begin position="520"/>
        <end position="598"/>
    </location>
</feature>
<reference evidence="3" key="2">
    <citation type="submission" date="2013-10" db="EMBL/GenBank/DDBJ databases">
        <authorList>
            <person name="Aslett M."/>
        </authorList>
    </citation>
    <scope>NUCLEOTIDE SEQUENCE</scope>
    <source>
        <strain evidence="3">Houghton</strain>
    </source>
</reference>
<evidence type="ECO:0000313" key="3">
    <source>
        <dbReference type="EMBL" id="CDI76098.1"/>
    </source>
</evidence>
<dbReference type="OMA" id="CRCHETK"/>
<feature type="compositionally biased region" description="Low complexity" evidence="2">
    <location>
        <begin position="753"/>
        <end position="764"/>
    </location>
</feature>
<keyword evidence="4" id="KW-1185">Reference proteome</keyword>
<feature type="region of interest" description="Disordered" evidence="2">
    <location>
        <begin position="466"/>
        <end position="492"/>
    </location>
</feature>
<name>U6G9U9_EIMAC</name>
<proteinExistence type="predicted"/>
<protein>
    <submittedName>
        <fullName evidence="3">Uncharacterized protein</fullName>
    </submittedName>
</protein>
<dbReference type="Proteomes" id="UP000018050">
    <property type="component" value="Unassembled WGS sequence"/>
</dbReference>
<feature type="compositionally biased region" description="Polar residues" evidence="2">
    <location>
        <begin position="520"/>
        <end position="558"/>
    </location>
</feature>
<dbReference type="EMBL" id="HG670314">
    <property type="protein sequence ID" value="CDI76098.1"/>
    <property type="molecule type" value="Genomic_DNA"/>
</dbReference>
<dbReference type="RefSeq" id="XP_013253283.1">
    <property type="nucleotide sequence ID" value="XM_013397829.1"/>
</dbReference>
<dbReference type="VEuPathDB" id="ToxoDB:EAH_00016170"/>
<feature type="compositionally biased region" description="Low complexity" evidence="2">
    <location>
        <begin position="470"/>
        <end position="486"/>
    </location>
</feature>
<feature type="compositionally biased region" description="Low complexity" evidence="2">
    <location>
        <begin position="711"/>
        <end position="726"/>
    </location>
</feature>
<feature type="compositionally biased region" description="Polar residues" evidence="2">
    <location>
        <begin position="695"/>
        <end position="704"/>
    </location>
</feature>
<dbReference type="GeneID" id="25269687"/>
<dbReference type="OrthoDB" id="347546at2759"/>
<organism evidence="3 4">
    <name type="scientific">Eimeria acervulina</name>
    <name type="common">Coccidian parasite</name>
    <dbReference type="NCBI Taxonomy" id="5801"/>
    <lineage>
        <taxon>Eukaryota</taxon>
        <taxon>Sar</taxon>
        <taxon>Alveolata</taxon>
        <taxon>Apicomplexa</taxon>
        <taxon>Conoidasida</taxon>
        <taxon>Coccidia</taxon>
        <taxon>Eucoccidiorida</taxon>
        <taxon>Eimeriorina</taxon>
        <taxon>Eimeriidae</taxon>
        <taxon>Eimeria</taxon>
    </lineage>
</organism>
<feature type="region of interest" description="Disordered" evidence="2">
    <location>
        <begin position="223"/>
        <end position="265"/>
    </location>
</feature>
<gene>
    <name evidence="3" type="ORF">EAH_00016170</name>
</gene>
<feature type="compositionally biased region" description="Low complexity" evidence="2">
    <location>
        <begin position="734"/>
        <end position="744"/>
    </location>
</feature>
<sequence>MSRKSFRATRPGGAGDWVTEMMHAIVSDSALEELGVSVEEAGKAVCKNIFPVVKKHIAFIVESNNPNFEAALVDEITQGEGPISSLELLEKVKEATQRIKELPFHRSKQMYSAINMITGEVCDSPGLQRLQLSVVLEVQTDIVDSQSEKMRELETNLAQANEFLEKVENVKEDALSAAEKSKEFAKKEEEKFPKTNKEFLDQLRSEVRDEVALELAEQMTAATAASSVETAEKEIQTDPISLGPPEQTQEAVPVAPPPPTAPAVPHETSAAHQELTDADHELLRTCLEEIRNLTSLLSNHAGIPTVVQHKDVVENRRRVSMRNTCVGTSEGVLGGQQGNVYEHVPLTTLHLSPIYRAHPERAELGSARSIRLSAPLSPHSRLQLERSSANNSRARGADFGAVCPPAEATLPPAASGTANRPSVVVETATLQDGPLQQTFVHSHLMSAELPEAVSLHQTQDYPTLVPCCPAEGSPSSLSPSREGSALRTRSSGAAKAHGKLQISFADEPLLASDPLPGSSCASSTIFNQGENSQQAPTSPQEQSETAKATPSHTDTTNPSPLPPEPKAAVANSTSAVLNPPRGDNPAVGTTTERKDWARTHFRRTAGVAAWQDESNIQAMRVLAAAAAKPQRECPSSESVGKPDALVSGVRQQQQQQQQATEKCADPGPQEPNASPGGGVASLSPSHASFVESLVSDGTGQGTTQEGKDEMQSQQQPGRQQEQGVNQYQREQHPPEQQQDVVQQQQEEEKQQPEQEQQQDMQQEQTLSSLTRDNSFCVSPEVIFGQHGPPIWPMVTGGLSWCRCHETKSIPLARFQRQTRGEFKQIVEPVESGREHFAEASQELLGEGLLGHRPPSAETSTAVYLPLKGSKLGSGARKPAKKETRPTSEATCKTLNDLRIRNQVLENQVLGLSVALRQAHERLNTLTRVCDKLSNGVPAPK</sequence>